<keyword evidence="2" id="KW-1185">Reference proteome</keyword>
<dbReference type="InterPro" id="IPR027417">
    <property type="entry name" value="P-loop_NTPase"/>
</dbReference>
<dbReference type="Gene3D" id="3.40.50.300">
    <property type="entry name" value="P-loop containing nucleotide triphosphate hydrolases"/>
    <property type="match status" value="1"/>
</dbReference>
<comment type="caution">
    <text evidence="1">The sequence shown here is derived from an EMBL/GenBank/DDBJ whole genome shotgun (WGS) entry which is preliminary data.</text>
</comment>
<sequence>MMQLHTANRQQCPLKMLLQGPSGAGKTMSALLVAHGLTGGNWSKVAVIDTERSADLYADLGAYNVLQLGAPFTPERYLQALDACEQAGMEVVVLDSISPCWEHLLDYHASLPGNSFSNWSKVTPRHNALVEGITRSPLHVIACARSKTEYVLADRNGKQVPEKVGMKPIQRDGIDYEFTLVFELDLKHYATATKDRTRLFMDQPPSKLTPQVGEKLLKWCQTGSVARPATAEDVQALIRQCHTMALLTELYRLLTPEQQQAHKPAFQQQKQRLLAVPFVQPTFSQTHSDHGNQPHAA</sequence>
<name>A0A7L5A0X8_9BACT</name>
<organism evidence="1 2">
    <name type="scientific">Hymenobacter busanensis</name>
    <dbReference type="NCBI Taxonomy" id="2607656"/>
    <lineage>
        <taxon>Bacteria</taxon>
        <taxon>Pseudomonadati</taxon>
        <taxon>Bacteroidota</taxon>
        <taxon>Cytophagia</taxon>
        <taxon>Cytophagales</taxon>
        <taxon>Hymenobacteraceae</taxon>
        <taxon>Hymenobacter</taxon>
    </lineage>
</organism>
<protein>
    <submittedName>
        <fullName evidence="1">AAA family ATPase</fullName>
    </submittedName>
</protein>
<dbReference type="Proteomes" id="UP000326380">
    <property type="component" value="Unassembled WGS sequence"/>
</dbReference>
<evidence type="ECO:0000313" key="1">
    <source>
        <dbReference type="EMBL" id="KAA9338716.1"/>
    </source>
</evidence>
<proteinExistence type="predicted"/>
<gene>
    <name evidence="1" type="ORF">F0P96_07815</name>
</gene>
<dbReference type="AlphaFoldDB" id="A0A7L5A0X8"/>
<dbReference type="SUPFAM" id="SSF52540">
    <property type="entry name" value="P-loop containing nucleoside triphosphate hydrolases"/>
    <property type="match status" value="2"/>
</dbReference>
<reference evidence="1 2" key="1">
    <citation type="submission" date="2019-09" db="EMBL/GenBank/DDBJ databases">
        <title>Genome sequence of Hymenobacter sp. M3.</title>
        <authorList>
            <person name="Srinivasan S."/>
        </authorList>
    </citation>
    <scope>NUCLEOTIDE SEQUENCE [LARGE SCALE GENOMIC DNA]</scope>
    <source>
        <strain evidence="1 2">M3</strain>
    </source>
</reference>
<accession>A0A7L5A0X8</accession>
<dbReference type="Pfam" id="PF13479">
    <property type="entry name" value="AAA_24"/>
    <property type="match status" value="1"/>
</dbReference>
<dbReference type="EMBL" id="VTWU01000002">
    <property type="protein sequence ID" value="KAA9338716.1"/>
    <property type="molecule type" value="Genomic_DNA"/>
</dbReference>
<evidence type="ECO:0000313" key="2">
    <source>
        <dbReference type="Proteomes" id="UP000326380"/>
    </source>
</evidence>